<gene>
    <name evidence="1" type="ORF">AVEN_231825_1</name>
</gene>
<dbReference type="Gene3D" id="3.30.420.10">
    <property type="entry name" value="Ribonuclease H-like superfamily/Ribonuclease H"/>
    <property type="match status" value="1"/>
</dbReference>
<dbReference type="GO" id="GO:0003676">
    <property type="term" value="F:nucleic acid binding"/>
    <property type="evidence" value="ECO:0007669"/>
    <property type="project" value="InterPro"/>
</dbReference>
<dbReference type="AlphaFoldDB" id="A0A4Y2P1Q4"/>
<proteinExistence type="predicted"/>
<dbReference type="PANTHER" id="PTHR46060">
    <property type="entry name" value="MARINER MOS1 TRANSPOSASE-LIKE PROTEIN"/>
    <property type="match status" value="1"/>
</dbReference>
<sequence>MLEQMIVAGGMFHDHARPHVELQKFSWEVFDHPACSLDLAPSDYHLFQNMKRFLAKLHFHSDESVQTDDRHRVLKECCICFIKCFQSDKITHNAFFVVGDADLTKNDGPTGEAHVVSGHRVQNTYPIVNKLVLSRWEEPPSRSTDSVVYLHYAENR</sequence>
<organism evidence="1 2">
    <name type="scientific">Araneus ventricosus</name>
    <name type="common">Orbweaver spider</name>
    <name type="synonym">Epeira ventricosa</name>
    <dbReference type="NCBI Taxonomy" id="182803"/>
    <lineage>
        <taxon>Eukaryota</taxon>
        <taxon>Metazoa</taxon>
        <taxon>Ecdysozoa</taxon>
        <taxon>Arthropoda</taxon>
        <taxon>Chelicerata</taxon>
        <taxon>Arachnida</taxon>
        <taxon>Araneae</taxon>
        <taxon>Araneomorphae</taxon>
        <taxon>Entelegynae</taxon>
        <taxon>Araneoidea</taxon>
        <taxon>Araneidae</taxon>
        <taxon>Araneus</taxon>
    </lineage>
</organism>
<name>A0A4Y2P1Q4_ARAVE</name>
<dbReference type="OrthoDB" id="8056906at2759"/>
<evidence type="ECO:0000313" key="2">
    <source>
        <dbReference type="Proteomes" id="UP000499080"/>
    </source>
</evidence>
<dbReference type="InterPro" id="IPR036397">
    <property type="entry name" value="RNaseH_sf"/>
</dbReference>
<comment type="caution">
    <text evidence="1">The sequence shown here is derived from an EMBL/GenBank/DDBJ whole genome shotgun (WGS) entry which is preliminary data.</text>
</comment>
<dbReference type="EMBL" id="BGPR01010270">
    <property type="protein sequence ID" value="GBN45231.1"/>
    <property type="molecule type" value="Genomic_DNA"/>
</dbReference>
<evidence type="ECO:0000313" key="1">
    <source>
        <dbReference type="EMBL" id="GBN45231.1"/>
    </source>
</evidence>
<accession>A0A4Y2P1Q4</accession>
<protein>
    <submittedName>
        <fullName evidence="1">Uncharacterized protein</fullName>
    </submittedName>
</protein>
<reference evidence="1 2" key="1">
    <citation type="journal article" date="2019" name="Sci. Rep.">
        <title>Orb-weaving spider Araneus ventricosus genome elucidates the spidroin gene catalogue.</title>
        <authorList>
            <person name="Kono N."/>
            <person name="Nakamura H."/>
            <person name="Ohtoshi R."/>
            <person name="Moran D.A.P."/>
            <person name="Shinohara A."/>
            <person name="Yoshida Y."/>
            <person name="Fujiwara M."/>
            <person name="Mori M."/>
            <person name="Tomita M."/>
            <person name="Arakawa K."/>
        </authorList>
    </citation>
    <scope>NUCLEOTIDE SEQUENCE [LARGE SCALE GENOMIC DNA]</scope>
</reference>
<dbReference type="PANTHER" id="PTHR46060:SF1">
    <property type="entry name" value="MARINER MOS1 TRANSPOSASE-LIKE PROTEIN"/>
    <property type="match status" value="1"/>
</dbReference>
<dbReference type="InterPro" id="IPR052709">
    <property type="entry name" value="Transposase-MT_Hybrid"/>
</dbReference>
<dbReference type="Proteomes" id="UP000499080">
    <property type="component" value="Unassembled WGS sequence"/>
</dbReference>
<keyword evidence="2" id="KW-1185">Reference proteome</keyword>